<dbReference type="EMBL" id="JAAIUW010000004">
    <property type="protein sequence ID" value="KAF7836695.1"/>
    <property type="molecule type" value="Genomic_DNA"/>
</dbReference>
<reference evidence="2" key="1">
    <citation type="submission" date="2020-09" db="EMBL/GenBank/DDBJ databases">
        <title>Genome-Enabled Discovery of Anthraquinone Biosynthesis in Senna tora.</title>
        <authorList>
            <person name="Kang S.-H."/>
            <person name="Pandey R.P."/>
            <person name="Lee C.-M."/>
            <person name="Sim J.-S."/>
            <person name="Jeong J.-T."/>
            <person name="Choi B.-S."/>
            <person name="Jung M."/>
            <person name="Ginzburg D."/>
            <person name="Zhao K."/>
            <person name="Won S.Y."/>
            <person name="Oh T.-J."/>
            <person name="Yu Y."/>
            <person name="Kim N.-H."/>
            <person name="Lee O.R."/>
            <person name="Lee T.-H."/>
            <person name="Bashyal P."/>
            <person name="Kim T.-S."/>
            <person name="Lee W.-H."/>
            <person name="Kawkins C."/>
            <person name="Kim C.-K."/>
            <person name="Kim J.S."/>
            <person name="Ahn B.O."/>
            <person name="Rhee S.Y."/>
            <person name="Sohng J.K."/>
        </authorList>
    </citation>
    <scope>NUCLEOTIDE SEQUENCE</scope>
    <source>
        <tissue evidence="2">Leaf</tissue>
    </source>
</reference>
<feature type="region of interest" description="Disordered" evidence="1">
    <location>
        <begin position="584"/>
        <end position="603"/>
    </location>
</feature>
<feature type="compositionally biased region" description="Basic residues" evidence="1">
    <location>
        <begin position="8"/>
        <end position="40"/>
    </location>
</feature>
<feature type="compositionally biased region" description="Low complexity" evidence="1">
    <location>
        <begin position="415"/>
        <end position="427"/>
    </location>
</feature>
<feature type="region of interest" description="Disordered" evidence="1">
    <location>
        <begin position="355"/>
        <end position="377"/>
    </location>
</feature>
<feature type="compositionally biased region" description="Basic and acidic residues" evidence="1">
    <location>
        <begin position="292"/>
        <end position="314"/>
    </location>
</feature>
<dbReference type="AlphaFoldDB" id="A0A834X2Y5"/>
<feature type="compositionally biased region" description="Basic and acidic residues" evidence="1">
    <location>
        <begin position="92"/>
        <end position="102"/>
    </location>
</feature>
<comment type="caution">
    <text evidence="2">The sequence shown here is derived from an EMBL/GenBank/DDBJ whole genome shotgun (WGS) entry which is preliminary data.</text>
</comment>
<dbReference type="PANTHER" id="PTHR36808:SF1">
    <property type="entry name" value="TRANSCRIPTIONAL REGULATOR ATRX-LIKE PROTEIN"/>
    <property type="match status" value="1"/>
</dbReference>
<feature type="compositionally biased region" description="Low complexity" evidence="1">
    <location>
        <begin position="52"/>
        <end position="62"/>
    </location>
</feature>
<feature type="region of interest" description="Disordered" evidence="1">
    <location>
        <begin position="1"/>
        <end position="341"/>
    </location>
</feature>
<evidence type="ECO:0000256" key="1">
    <source>
        <dbReference type="SAM" id="MobiDB-lite"/>
    </source>
</evidence>
<feature type="compositionally biased region" description="Basic residues" evidence="1">
    <location>
        <begin position="81"/>
        <end position="91"/>
    </location>
</feature>
<feature type="compositionally biased region" description="Basic and acidic residues" evidence="1">
    <location>
        <begin position="261"/>
        <end position="283"/>
    </location>
</feature>
<feature type="compositionally biased region" description="Basic residues" evidence="1">
    <location>
        <begin position="103"/>
        <end position="112"/>
    </location>
</feature>
<sequence>MGKSSASLKKKRAKKSSKVRGSSKSKSKRYKSKKLRRRKVPLSSSDYDDSTSSETSLSSSPEDGYRSRRARSSKRKDEKGRRKKAKPRRHSLSHESSEDSLRDRKRKRAKRKIEHDTREKLHKKKKLRKESSVGSMSSESWSCSTCQGDSAGSDKDEFESHRGRSERKGKGKQSERSRSGSERISRYRARSCSSCSCSSESNDKWTEEKYVSNNNSRRLRSVITVTEEAEETRELFRNEDKEEIVNDHDYPCRSNDSNDGGSKRESAEHSLPASKEKVGIRDENVDENTDFNLREPKIKDRSYNDSNEYERSKLDVYGGGTSGSVEKKTSETSGASLNGDDLESILRQRALENLRKFRGQPQSSAKASGLKEIGSDVNQTPVEKYELVEGKSTEESAAVGTNFDKKTHVEELTLSSSGRRNSIVSSRNNEKNLNSVNGKSVSVKHHSTFAPKKAIDAENHSATITASTRYQIPASGREKLVVTMSTTDKHTSDTAHFPSCSIPNLRCDNSNKEQNEVKEHSQTKFESKQTSDSHEPHHTKIVGAEGNVNQNAVKTDAAIQSVNNRERDFDKLCVSATAKPCAESSSVEASSNKLQGEASQGSQFEQKTMNVMRGGEMVQVSYKVYIPKKAPALARRQLKR</sequence>
<organism evidence="2 3">
    <name type="scientific">Senna tora</name>
    <dbReference type="NCBI Taxonomy" id="362788"/>
    <lineage>
        <taxon>Eukaryota</taxon>
        <taxon>Viridiplantae</taxon>
        <taxon>Streptophyta</taxon>
        <taxon>Embryophyta</taxon>
        <taxon>Tracheophyta</taxon>
        <taxon>Spermatophyta</taxon>
        <taxon>Magnoliopsida</taxon>
        <taxon>eudicotyledons</taxon>
        <taxon>Gunneridae</taxon>
        <taxon>Pentapetalae</taxon>
        <taxon>rosids</taxon>
        <taxon>fabids</taxon>
        <taxon>Fabales</taxon>
        <taxon>Fabaceae</taxon>
        <taxon>Caesalpinioideae</taxon>
        <taxon>Cassia clade</taxon>
        <taxon>Senna</taxon>
    </lineage>
</organism>
<feature type="region of interest" description="Disordered" evidence="1">
    <location>
        <begin position="512"/>
        <end position="536"/>
    </location>
</feature>
<feature type="region of interest" description="Disordered" evidence="1">
    <location>
        <begin position="414"/>
        <end position="436"/>
    </location>
</feature>
<evidence type="ECO:0000313" key="3">
    <source>
        <dbReference type="Proteomes" id="UP000634136"/>
    </source>
</evidence>
<dbReference type="Proteomes" id="UP000634136">
    <property type="component" value="Unassembled WGS sequence"/>
</dbReference>
<keyword evidence="3" id="KW-1185">Reference proteome</keyword>
<feature type="compositionally biased region" description="Low complexity" evidence="1">
    <location>
        <begin position="132"/>
        <end position="144"/>
    </location>
</feature>
<accession>A0A834X2Y5</accession>
<feature type="compositionally biased region" description="Low complexity" evidence="1">
    <location>
        <begin position="190"/>
        <end position="200"/>
    </location>
</feature>
<feature type="compositionally biased region" description="Basic and acidic residues" evidence="1">
    <location>
        <begin position="201"/>
        <end position="210"/>
    </location>
</feature>
<proteinExistence type="predicted"/>
<feature type="compositionally biased region" description="Basic and acidic residues" evidence="1">
    <location>
        <begin position="152"/>
        <end position="185"/>
    </location>
</feature>
<name>A0A834X2Y5_9FABA</name>
<gene>
    <name evidence="2" type="ORF">G2W53_011554</name>
</gene>
<protein>
    <submittedName>
        <fullName evidence="2">Transcriptional regulator ATRX-like protein</fullName>
    </submittedName>
</protein>
<evidence type="ECO:0000313" key="2">
    <source>
        <dbReference type="EMBL" id="KAF7836695.1"/>
    </source>
</evidence>
<dbReference type="PANTHER" id="PTHR36808">
    <property type="entry name" value="TRANSCRIPTIONAL REGULATOR ATRX-LIKE PROTEIN"/>
    <property type="match status" value="1"/>
</dbReference>
<dbReference type="OrthoDB" id="786617at2759"/>
<feature type="compositionally biased region" description="Basic and acidic residues" evidence="1">
    <location>
        <begin position="232"/>
        <end position="251"/>
    </location>
</feature>